<evidence type="ECO:0000256" key="1">
    <source>
        <dbReference type="ARBA" id="ARBA00004829"/>
    </source>
</evidence>
<dbReference type="SUPFAM" id="SSF51905">
    <property type="entry name" value="FAD/NAD(P)-binding domain"/>
    <property type="match status" value="1"/>
</dbReference>
<dbReference type="GO" id="GO:0016117">
    <property type="term" value="P:carotenoid biosynthetic process"/>
    <property type="evidence" value="ECO:0007669"/>
    <property type="project" value="UniProtKB-KW"/>
</dbReference>
<protein>
    <submittedName>
        <fullName evidence="5">Phytoene dehydrogenase-related protein</fullName>
    </submittedName>
</protein>
<gene>
    <name evidence="5" type="ORF">A994_06251</name>
</gene>
<proteinExistence type="predicted"/>
<comment type="pathway">
    <text evidence="1">Carotenoid biosynthesis.</text>
</comment>
<dbReference type="InterPro" id="IPR002937">
    <property type="entry name" value="Amino_oxidase"/>
</dbReference>
<dbReference type="Pfam" id="PF01593">
    <property type="entry name" value="Amino_oxidase"/>
    <property type="match status" value="1"/>
</dbReference>
<evidence type="ECO:0000313" key="6">
    <source>
        <dbReference type="Proteomes" id="UP000007360"/>
    </source>
</evidence>
<sequence>MKNVIIVGAGFGGISSAALLAKNGFQVTVLEKNESPGGRSSVYSEKGFFFDMGPSWYLMPDVYENFYSEFDQKAEDFFLLKKLDPSYRIFSYDEAVYDLSANPEKNYQLFESFEPGGGEKLKEYLKSSRELYEFSIKEMLYKDYNSILDLLSGKLLLKSLKLHLWENLEDYINQQFESDQARKILKYAIGFLGGAPQNTPSFYHLVSHADLTMGVWYPQGGMRKVVKTLYELAQSYGAVFRFDEPVEKLEIQDKLVKKVVTSEGSYAPDLVIVTADYPHSELDLLTPDHQTYSQKYWEKRTISPSAMVVYLGVDIKVGKLIHHNLFLNKDWETGFDYIFDPEKAEWPEDPSYYVNVPSKTDESAAPPGSDTLYLLIPLAPGMVDTPELRETLYNHILDDLESKIKLNIRDHVQVKKLFAINDFKERYNAYKGTAFGLTHTLRQTALWRPAHLSKKAENLYYSGQYTHPGIGVPMVMVSSQIIVQDIMKRRDLMKDRN</sequence>
<accession>K2RCM5</accession>
<keyword evidence="3" id="KW-0560">Oxidoreductase</keyword>
<keyword evidence="6" id="KW-1185">Reference proteome</keyword>
<evidence type="ECO:0000259" key="4">
    <source>
        <dbReference type="Pfam" id="PF01593"/>
    </source>
</evidence>
<dbReference type="EMBL" id="AMPO01000004">
    <property type="protein sequence ID" value="EKF86064.1"/>
    <property type="molecule type" value="Genomic_DNA"/>
</dbReference>
<evidence type="ECO:0000313" key="5">
    <source>
        <dbReference type="EMBL" id="EKF86064.1"/>
    </source>
</evidence>
<keyword evidence="2" id="KW-0125">Carotenoid biosynthesis</keyword>
<dbReference type="GO" id="GO:0016491">
    <property type="term" value="F:oxidoreductase activity"/>
    <property type="evidence" value="ECO:0007669"/>
    <property type="project" value="UniProtKB-KW"/>
</dbReference>
<dbReference type="OrthoDB" id="40741at2157"/>
<dbReference type="Gene3D" id="3.50.50.60">
    <property type="entry name" value="FAD/NAD(P)-binding domain"/>
    <property type="match status" value="2"/>
</dbReference>
<dbReference type="RefSeq" id="WP_004030524.1">
    <property type="nucleotide sequence ID" value="NZ_AMPO01000004.1"/>
</dbReference>
<name>K2RCM5_METFP</name>
<reference evidence="5 6" key="1">
    <citation type="journal article" date="2012" name="J. Bacteriol.">
        <title>Draft genome sequence of Methanobacterium formicicum DSM 3637, an archaebacterium isolated from the methane producer amoeba Pelomyxa palustris.</title>
        <authorList>
            <person name="Gutierrez G."/>
        </authorList>
    </citation>
    <scope>NUCLEOTIDE SEQUENCE [LARGE SCALE GENOMIC DNA]</scope>
    <source>
        <strain evidence="6">DSM 3637 / PP1</strain>
    </source>
</reference>
<dbReference type="NCBIfam" id="TIGR02734">
    <property type="entry name" value="crtI_fam"/>
    <property type="match status" value="1"/>
</dbReference>
<comment type="caution">
    <text evidence="5">The sequence shown here is derived from an EMBL/GenBank/DDBJ whole genome shotgun (WGS) entry which is preliminary data.</text>
</comment>
<dbReference type="PANTHER" id="PTHR43734">
    <property type="entry name" value="PHYTOENE DESATURASE"/>
    <property type="match status" value="1"/>
</dbReference>
<dbReference type="InterPro" id="IPR036188">
    <property type="entry name" value="FAD/NAD-bd_sf"/>
</dbReference>
<dbReference type="PATRIC" id="fig|1204725.3.peg.1255"/>
<dbReference type="PANTHER" id="PTHR43734:SF1">
    <property type="entry name" value="PHYTOENE DESATURASE"/>
    <property type="match status" value="1"/>
</dbReference>
<dbReference type="Proteomes" id="UP000007360">
    <property type="component" value="Unassembled WGS sequence"/>
</dbReference>
<dbReference type="InterPro" id="IPR014105">
    <property type="entry name" value="Carotenoid/retinoid_OxRdtase"/>
</dbReference>
<feature type="domain" description="Amine oxidase" evidence="4">
    <location>
        <begin position="12"/>
        <end position="486"/>
    </location>
</feature>
<dbReference type="AlphaFoldDB" id="K2RCM5"/>
<organism evidence="5 6">
    <name type="scientific">Methanobacterium formicicum (strain DSM 3637 / PP1)</name>
    <dbReference type="NCBI Taxonomy" id="1204725"/>
    <lineage>
        <taxon>Archaea</taxon>
        <taxon>Methanobacteriati</taxon>
        <taxon>Methanobacteriota</taxon>
        <taxon>Methanomada group</taxon>
        <taxon>Methanobacteria</taxon>
        <taxon>Methanobacteriales</taxon>
        <taxon>Methanobacteriaceae</taxon>
        <taxon>Methanobacterium</taxon>
    </lineage>
</organism>
<evidence type="ECO:0000256" key="3">
    <source>
        <dbReference type="ARBA" id="ARBA00023002"/>
    </source>
</evidence>
<evidence type="ECO:0000256" key="2">
    <source>
        <dbReference type="ARBA" id="ARBA00022746"/>
    </source>
</evidence>